<organism evidence="1 2">
    <name type="scientific">Choristoneura fumiferana</name>
    <name type="common">Spruce budworm moth</name>
    <name type="synonym">Archips fumiferana</name>
    <dbReference type="NCBI Taxonomy" id="7141"/>
    <lineage>
        <taxon>Eukaryota</taxon>
        <taxon>Metazoa</taxon>
        <taxon>Ecdysozoa</taxon>
        <taxon>Arthropoda</taxon>
        <taxon>Hexapoda</taxon>
        <taxon>Insecta</taxon>
        <taxon>Pterygota</taxon>
        <taxon>Neoptera</taxon>
        <taxon>Endopterygota</taxon>
        <taxon>Lepidoptera</taxon>
        <taxon>Glossata</taxon>
        <taxon>Ditrysia</taxon>
        <taxon>Tortricoidea</taxon>
        <taxon>Tortricidae</taxon>
        <taxon>Tortricinae</taxon>
        <taxon>Choristoneura</taxon>
    </lineage>
</organism>
<sequence>MSILRTCIVNIRNVNKCRMSCVLMQYDRFRPNNDASNTFQYSIWESQLKRSFHTTNIVDKIVAFKLSDIGEGIREVVIKEWFVKVGDKVQQFDNVCEVQSDKAAVTITSRYDGTITKLYSDVDQMVLVGQPLIDIEVEDEGSEDAPVSGSEAVQKDVPAPVTYDSQRIRVLTTPAVRRIASQFKVNLSTVKATGRNGRVLKEDVLSHLGISAEKSNEVPDPAHVQAVQIPVVQAQAKTEVLLEDRTVPITGFMKAMVKSMTESLKIPHLLLCDEYDVTKLIEARQSIKLKAEQREVKLSYMPIIIKAASLSLAAHPVMNSSLNSTCENITYKSSHNIGLAMDTPNGLVVPVIKNVQNKSILEIARELNALQEKGSKGQLGLNDLTGGTYTLSNIGAVGGTYASPVISSPQVSIGAIGKIQVLPRFDEAGNVVKAHILTVSWAADHRVVDGATVARFSNSMKQYLENPYTLLLDL</sequence>
<name>A0ACC0JXW7_CHOFU</name>
<evidence type="ECO:0000313" key="2">
    <source>
        <dbReference type="Proteomes" id="UP001064048"/>
    </source>
</evidence>
<evidence type="ECO:0000313" key="1">
    <source>
        <dbReference type="EMBL" id="KAI8428830.1"/>
    </source>
</evidence>
<protein>
    <submittedName>
        <fullName evidence="1">Uncharacterized protein</fullName>
    </submittedName>
</protein>
<reference evidence="1 2" key="1">
    <citation type="journal article" date="2022" name="Genome Biol. Evol.">
        <title>The Spruce Budworm Genome: Reconstructing the Evolutionary History of Antifreeze Proteins.</title>
        <authorList>
            <person name="Beliveau C."/>
            <person name="Gagne P."/>
            <person name="Picq S."/>
            <person name="Vernygora O."/>
            <person name="Keeling C.I."/>
            <person name="Pinkney K."/>
            <person name="Doucet D."/>
            <person name="Wen F."/>
            <person name="Johnston J.S."/>
            <person name="Maaroufi H."/>
            <person name="Boyle B."/>
            <person name="Laroche J."/>
            <person name="Dewar K."/>
            <person name="Juretic N."/>
            <person name="Blackburn G."/>
            <person name="Nisole A."/>
            <person name="Brunet B."/>
            <person name="Brandao M."/>
            <person name="Lumley L."/>
            <person name="Duan J."/>
            <person name="Quan G."/>
            <person name="Lucarotti C.J."/>
            <person name="Roe A.D."/>
            <person name="Sperling F.A.H."/>
            <person name="Levesque R.C."/>
            <person name="Cusson M."/>
        </authorList>
    </citation>
    <scope>NUCLEOTIDE SEQUENCE [LARGE SCALE GENOMIC DNA]</scope>
    <source>
        <strain evidence="1">Glfc:IPQL:Cfum</strain>
    </source>
</reference>
<comment type="caution">
    <text evidence="1">The sequence shown here is derived from an EMBL/GenBank/DDBJ whole genome shotgun (WGS) entry which is preliminary data.</text>
</comment>
<accession>A0ACC0JXW7</accession>
<dbReference type="Proteomes" id="UP001064048">
    <property type="component" value="Chromosome 12"/>
</dbReference>
<keyword evidence="2" id="KW-1185">Reference proteome</keyword>
<gene>
    <name evidence="1" type="ORF">MSG28_007485</name>
</gene>
<dbReference type="EMBL" id="CM046112">
    <property type="protein sequence ID" value="KAI8428830.1"/>
    <property type="molecule type" value="Genomic_DNA"/>
</dbReference>
<proteinExistence type="predicted"/>